<feature type="transmembrane region" description="Helical" evidence="1">
    <location>
        <begin position="20"/>
        <end position="44"/>
    </location>
</feature>
<feature type="transmembrane region" description="Helical" evidence="1">
    <location>
        <begin position="56"/>
        <end position="78"/>
    </location>
</feature>
<evidence type="ECO:0000313" key="2">
    <source>
        <dbReference type="EMBL" id="REK71504.1"/>
    </source>
</evidence>
<reference evidence="2 3" key="1">
    <citation type="submission" date="2018-08" db="EMBL/GenBank/DDBJ databases">
        <title>Paenibacillus sp. M4BSY-1, whole genome shotgun sequence.</title>
        <authorList>
            <person name="Tuo L."/>
        </authorList>
    </citation>
    <scope>NUCLEOTIDE SEQUENCE [LARGE SCALE GENOMIC DNA]</scope>
    <source>
        <strain evidence="2 3">M4BSY-1</strain>
    </source>
</reference>
<gene>
    <name evidence="2" type="ORF">DX130_21120</name>
</gene>
<sequence length="246" mass="27992">MQELVYANALSDFHVETFWLRFAFIVKVISITIKVILLTYNIFINSKELFQMKCQTWLISSGIGLISIAFFVMAATSINSELIDIEKKAFVNKEDMEVAQLELTSQQKVVIEQEEATNVEMVKAGTFNISQDEDGNRYWSVHTYGGLTAVLQNNIETFSKISFRGEDAVTIKFLPEATAEDRIYAAQLALARIVDLNEVYVEIYDIGTAVTTRDQLKELLDQGKAHTFSEDEVEAFFQTHFKKVEI</sequence>
<protein>
    <submittedName>
        <fullName evidence="2">Uncharacterized protein</fullName>
    </submittedName>
</protein>
<name>A0A371P6D1_9BACL</name>
<keyword evidence="3" id="KW-1185">Reference proteome</keyword>
<dbReference type="EMBL" id="QUBQ01000005">
    <property type="protein sequence ID" value="REK71504.1"/>
    <property type="molecule type" value="Genomic_DNA"/>
</dbReference>
<dbReference type="RefSeq" id="WP_116048764.1">
    <property type="nucleotide sequence ID" value="NZ_QUBQ01000005.1"/>
</dbReference>
<proteinExistence type="predicted"/>
<accession>A0A371P6D1</accession>
<dbReference type="AlphaFoldDB" id="A0A371P6D1"/>
<organism evidence="2 3">
    <name type="scientific">Paenibacillus paeoniae</name>
    <dbReference type="NCBI Taxonomy" id="2292705"/>
    <lineage>
        <taxon>Bacteria</taxon>
        <taxon>Bacillati</taxon>
        <taxon>Bacillota</taxon>
        <taxon>Bacilli</taxon>
        <taxon>Bacillales</taxon>
        <taxon>Paenibacillaceae</taxon>
        <taxon>Paenibacillus</taxon>
    </lineage>
</organism>
<keyword evidence="1" id="KW-0472">Membrane</keyword>
<keyword evidence="1" id="KW-1133">Transmembrane helix</keyword>
<evidence type="ECO:0000313" key="3">
    <source>
        <dbReference type="Proteomes" id="UP000261905"/>
    </source>
</evidence>
<keyword evidence="1" id="KW-0812">Transmembrane</keyword>
<dbReference type="Proteomes" id="UP000261905">
    <property type="component" value="Unassembled WGS sequence"/>
</dbReference>
<evidence type="ECO:0000256" key="1">
    <source>
        <dbReference type="SAM" id="Phobius"/>
    </source>
</evidence>
<comment type="caution">
    <text evidence="2">The sequence shown here is derived from an EMBL/GenBank/DDBJ whole genome shotgun (WGS) entry which is preliminary data.</text>
</comment>